<name>A0A4R1AK35_9BACI</name>
<dbReference type="RefSeq" id="WP_131239770.1">
    <property type="nucleotide sequence ID" value="NZ_SJTH01000145.1"/>
</dbReference>
<accession>A0A4R1AK35</accession>
<comment type="caution">
    <text evidence="1">The sequence shown here is derived from an EMBL/GenBank/DDBJ whole genome shotgun (WGS) entry which is preliminary data.</text>
</comment>
<gene>
    <name evidence="1" type="ORF">E0Y62_27195</name>
</gene>
<dbReference type="Proteomes" id="UP000293846">
    <property type="component" value="Unassembled WGS sequence"/>
</dbReference>
<evidence type="ECO:0000313" key="2">
    <source>
        <dbReference type="Proteomes" id="UP000293846"/>
    </source>
</evidence>
<proteinExistence type="predicted"/>
<organism evidence="1 2">
    <name type="scientific">Cytobacillus praedii</name>
    <dbReference type="NCBI Taxonomy" id="1742358"/>
    <lineage>
        <taxon>Bacteria</taxon>
        <taxon>Bacillati</taxon>
        <taxon>Bacillota</taxon>
        <taxon>Bacilli</taxon>
        <taxon>Bacillales</taxon>
        <taxon>Bacillaceae</taxon>
        <taxon>Cytobacillus</taxon>
    </lineage>
</organism>
<sequence>MTYTKEDCIRDTKEHIAQVREFMMMFAQELIKRALIHDNSKLENPEVDIFTEYTPKLKHSTYGSDEYKTFLKEMQVALKHHYANNSHHPEHYDKGIKGMDLADIVEMICDWKAATMRHDDGDIRKSIEFNKNRFNYSDDLKQIFLNTVEMFD</sequence>
<keyword evidence="2" id="KW-1185">Reference proteome</keyword>
<protein>
    <submittedName>
        <fullName evidence="1">Uncharacterized protein</fullName>
    </submittedName>
</protein>
<reference evidence="1 2" key="1">
    <citation type="submission" date="2019-03" db="EMBL/GenBank/DDBJ databases">
        <authorList>
            <person name="Jensen L."/>
            <person name="Storgaard J."/>
            <person name="Sulaj E."/>
            <person name="Schramm A."/>
            <person name="Marshall I.P.G."/>
        </authorList>
    </citation>
    <scope>NUCLEOTIDE SEQUENCE [LARGE SCALE GENOMIC DNA]</scope>
    <source>
        <strain evidence="1 2">2017H2G3</strain>
    </source>
</reference>
<evidence type="ECO:0000313" key="1">
    <source>
        <dbReference type="EMBL" id="TCI99951.1"/>
    </source>
</evidence>
<dbReference type="InterPro" id="IPR043721">
    <property type="entry name" value="DUF5662"/>
</dbReference>
<dbReference type="AlphaFoldDB" id="A0A4R1AK35"/>
<dbReference type="EMBL" id="SJTH01000145">
    <property type="protein sequence ID" value="TCI99951.1"/>
    <property type="molecule type" value="Genomic_DNA"/>
</dbReference>
<dbReference type="Pfam" id="PF18907">
    <property type="entry name" value="DUF5662"/>
    <property type="match status" value="1"/>
</dbReference>
<dbReference type="OrthoDB" id="8449062at2"/>